<dbReference type="Gene3D" id="3.30.70.270">
    <property type="match status" value="1"/>
</dbReference>
<dbReference type="PANTHER" id="PTHR45138">
    <property type="entry name" value="REGULATORY COMPONENTS OF SENSORY TRANSDUCTION SYSTEM"/>
    <property type="match status" value="1"/>
</dbReference>
<keyword evidence="5" id="KW-1185">Reference proteome</keyword>
<proteinExistence type="predicted"/>
<dbReference type="Pfam" id="PF00990">
    <property type="entry name" value="GGDEF"/>
    <property type="match status" value="1"/>
</dbReference>
<dbReference type="GO" id="GO:1902201">
    <property type="term" value="P:negative regulation of bacterial-type flagellum-dependent cell motility"/>
    <property type="evidence" value="ECO:0007669"/>
    <property type="project" value="TreeGrafter"/>
</dbReference>
<dbReference type="CDD" id="cd01949">
    <property type="entry name" value="GGDEF"/>
    <property type="match status" value="1"/>
</dbReference>
<dbReference type="KEGG" id="ngf:FRF71_09970"/>
<dbReference type="InterPro" id="IPR029787">
    <property type="entry name" value="Nucleotide_cyclase"/>
</dbReference>
<organism evidence="4 5">
    <name type="scientific">Novosphingobium ginsenosidimutans</name>
    <dbReference type="NCBI Taxonomy" id="1176536"/>
    <lineage>
        <taxon>Bacteria</taxon>
        <taxon>Pseudomonadati</taxon>
        <taxon>Pseudomonadota</taxon>
        <taxon>Alphaproteobacteria</taxon>
        <taxon>Sphingomonadales</taxon>
        <taxon>Sphingomonadaceae</taxon>
        <taxon>Novosphingobium</taxon>
    </lineage>
</organism>
<evidence type="ECO:0000256" key="2">
    <source>
        <dbReference type="SAM" id="MobiDB-lite"/>
    </source>
</evidence>
<dbReference type="GO" id="GO:0005886">
    <property type="term" value="C:plasma membrane"/>
    <property type="evidence" value="ECO:0007669"/>
    <property type="project" value="TreeGrafter"/>
</dbReference>
<dbReference type="InterPro" id="IPR043128">
    <property type="entry name" value="Rev_trsase/Diguanyl_cyclase"/>
</dbReference>
<dbReference type="PANTHER" id="PTHR45138:SF24">
    <property type="entry name" value="DIGUANYLATE CYCLASE DGCC-RELATED"/>
    <property type="match status" value="1"/>
</dbReference>
<dbReference type="FunFam" id="3.30.70.270:FF:000001">
    <property type="entry name" value="Diguanylate cyclase domain protein"/>
    <property type="match status" value="1"/>
</dbReference>
<evidence type="ECO:0000313" key="4">
    <source>
        <dbReference type="EMBL" id="QEA16430.1"/>
    </source>
</evidence>
<dbReference type="SUPFAM" id="SSF55073">
    <property type="entry name" value="Nucleotide cyclase"/>
    <property type="match status" value="1"/>
</dbReference>
<sequence length="382" mass="42600">MTAHDPSLNRRGGLLGWFGLGSRDDGASPATQSTRTVDRRQSARDRHLDEIGAFLSYHQLEANAQTLVVASNYLTGNDPQVVRLIDRRVQAREPVTLDWLEDALAEEGMGEEAEMLERLMQRLEQGVEEFGKTSRAAREATSAYHNELTREAGKLEAVPNTGAVITELASITKAMLKRTVEIEKAMHRSEEQTRNLKHKLEETRRSAEEDHLTGLPNRRAFEARYDAEYRAARAAAEPLCVAFCDIDHFKRVNDTHGHDAGDRVLKLVAENLARISNERCHVARHGGEEFVVLFRDSTIEEAFEKLDRLRAQLADRHLVNRATDVPIGQVTFSAGIADVFACGDRRLALKAADAALYRAKTDGRNRICVAEPDEAKPSQLAA</sequence>
<evidence type="ECO:0000259" key="3">
    <source>
        <dbReference type="PROSITE" id="PS50887"/>
    </source>
</evidence>
<dbReference type="RefSeq" id="WP_147090511.1">
    <property type="nucleotide sequence ID" value="NZ_BAABJD010000006.1"/>
</dbReference>
<protein>
    <recommendedName>
        <fullName evidence="1">diguanylate cyclase</fullName>
        <ecNumber evidence="1">2.7.7.65</ecNumber>
    </recommendedName>
</protein>
<dbReference type="GO" id="GO:0052621">
    <property type="term" value="F:diguanylate cyclase activity"/>
    <property type="evidence" value="ECO:0007669"/>
    <property type="project" value="UniProtKB-EC"/>
</dbReference>
<feature type="region of interest" description="Disordered" evidence="2">
    <location>
        <begin position="187"/>
        <end position="211"/>
    </location>
</feature>
<dbReference type="Proteomes" id="UP000321172">
    <property type="component" value="Chromosome"/>
</dbReference>
<reference evidence="4 5" key="1">
    <citation type="journal article" date="2013" name="J. Microbiol. Biotechnol.">
        <title>Novosphingobium ginsenosidimutans sp. nov., with the ability to convert ginsenoside.</title>
        <authorList>
            <person name="Kim J.K."/>
            <person name="He D."/>
            <person name="Liu Q.M."/>
            <person name="Park H.Y."/>
            <person name="Jung M.S."/>
            <person name="Yoon M.H."/>
            <person name="Kim S.C."/>
            <person name="Im W.T."/>
        </authorList>
    </citation>
    <scope>NUCLEOTIDE SEQUENCE [LARGE SCALE GENOMIC DNA]</scope>
    <source>
        <strain evidence="4 5">FW-6</strain>
    </source>
</reference>
<dbReference type="InterPro" id="IPR050469">
    <property type="entry name" value="Diguanylate_Cyclase"/>
</dbReference>
<evidence type="ECO:0000313" key="5">
    <source>
        <dbReference type="Proteomes" id="UP000321172"/>
    </source>
</evidence>
<dbReference type="InterPro" id="IPR000160">
    <property type="entry name" value="GGDEF_dom"/>
</dbReference>
<dbReference type="NCBIfam" id="TIGR00254">
    <property type="entry name" value="GGDEF"/>
    <property type="match status" value="1"/>
</dbReference>
<accession>A0A5B8S4T3</accession>
<dbReference type="GO" id="GO:0043709">
    <property type="term" value="P:cell adhesion involved in single-species biofilm formation"/>
    <property type="evidence" value="ECO:0007669"/>
    <property type="project" value="TreeGrafter"/>
</dbReference>
<feature type="domain" description="GGDEF" evidence="3">
    <location>
        <begin position="237"/>
        <end position="372"/>
    </location>
</feature>
<dbReference type="OrthoDB" id="9812260at2"/>
<dbReference type="EMBL" id="CP042345">
    <property type="protein sequence ID" value="QEA16430.1"/>
    <property type="molecule type" value="Genomic_DNA"/>
</dbReference>
<dbReference type="PROSITE" id="PS50887">
    <property type="entry name" value="GGDEF"/>
    <property type="match status" value="1"/>
</dbReference>
<dbReference type="SMART" id="SM00267">
    <property type="entry name" value="GGDEF"/>
    <property type="match status" value="1"/>
</dbReference>
<name>A0A5B8S4T3_9SPHN</name>
<evidence type="ECO:0000256" key="1">
    <source>
        <dbReference type="ARBA" id="ARBA00012528"/>
    </source>
</evidence>
<dbReference type="AlphaFoldDB" id="A0A5B8S4T3"/>
<dbReference type="EC" id="2.7.7.65" evidence="1"/>
<gene>
    <name evidence="4" type="ORF">FRF71_09970</name>
</gene>